<dbReference type="PANTHER" id="PTHR30480:SF16">
    <property type="entry name" value="GLYCOSIDE HYDROLASE FAMILY 3 DOMAIN PROTEIN"/>
    <property type="match status" value="1"/>
</dbReference>
<keyword evidence="2" id="KW-0378">Hydrolase</keyword>
<dbReference type="EMBL" id="UINC01060104">
    <property type="protein sequence ID" value="SVB84252.1"/>
    <property type="molecule type" value="Genomic_DNA"/>
</dbReference>
<dbReference type="Pfam" id="PF00933">
    <property type="entry name" value="Glyco_hydro_3"/>
    <property type="match status" value="1"/>
</dbReference>
<feature type="non-terminal residue" evidence="5">
    <location>
        <position position="248"/>
    </location>
</feature>
<dbReference type="InterPro" id="IPR036962">
    <property type="entry name" value="Glyco_hydro_3_N_sf"/>
</dbReference>
<organism evidence="5">
    <name type="scientific">marine metagenome</name>
    <dbReference type="NCBI Taxonomy" id="408172"/>
    <lineage>
        <taxon>unclassified sequences</taxon>
        <taxon>metagenomes</taxon>
        <taxon>ecological metagenomes</taxon>
    </lineage>
</organism>
<evidence type="ECO:0000259" key="4">
    <source>
        <dbReference type="Pfam" id="PF00933"/>
    </source>
</evidence>
<accession>A0A382HAQ2</accession>
<evidence type="ECO:0000313" key="5">
    <source>
        <dbReference type="EMBL" id="SVB84252.1"/>
    </source>
</evidence>
<feature type="domain" description="Glycoside hydrolase family 3 N-terminal" evidence="4">
    <location>
        <begin position="9"/>
        <end position="247"/>
    </location>
</feature>
<evidence type="ECO:0000256" key="2">
    <source>
        <dbReference type="ARBA" id="ARBA00022801"/>
    </source>
</evidence>
<dbReference type="InterPro" id="IPR017853">
    <property type="entry name" value="GH"/>
</dbReference>
<evidence type="ECO:0000256" key="3">
    <source>
        <dbReference type="ARBA" id="ARBA00023295"/>
    </source>
</evidence>
<protein>
    <recommendedName>
        <fullName evidence="4">Glycoside hydrolase family 3 N-terminal domain-containing protein</fullName>
    </recommendedName>
</protein>
<proteinExistence type="inferred from homology"/>
<dbReference type="InterPro" id="IPR001764">
    <property type="entry name" value="Glyco_hydro_3_N"/>
</dbReference>
<evidence type="ECO:0000256" key="1">
    <source>
        <dbReference type="ARBA" id="ARBA00005336"/>
    </source>
</evidence>
<dbReference type="SUPFAM" id="SSF51445">
    <property type="entry name" value="(Trans)glycosidases"/>
    <property type="match status" value="1"/>
</dbReference>
<name>A0A382HAQ2_9ZZZZ</name>
<comment type="similarity">
    <text evidence="1">Belongs to the glycosyl hydrolase 3 family.</text>
</comment>
<reference evidence="5" key="1">
    <citation type="submission" date="2018-05" db="EMBL/GenBank/DDBJ databases">
        <authorList>
            <person name="Lanie J.A."/>
            <person name="Ng W.-L."/>
            <person name="Kazmierczak K.M."/>
            <person name="Andrzejewski T.M."/>
            <person name="Davidsen T.M."/>
            <person name="Wayne K.J."/>
            <person name="Tettelin H."/>
            <person name="Glass J.I."/>
            <person name="Rusch D."/>
            <person name="Podicherti R."/>
            <person name="Tsui H.-C.T."/>
            <person name="Winkler M.E."/>
        </authorList>
    </citation>
    <scope>NUCLEOTIDE SEQUENCE</scope>
</reference>
<sequence>MFLLAFAGEDSKPAVEMIQEYGLSGLYLSNDNIPNLNSASSLSQVLQAAAISRGDSLPLLLGVDQEGTWSVMAEDSHPGPGNLALGSAGDLALTHQRYQDIAHELRHSGLNLVFSPCADVNTNPLNAIIGMRSFGTNPKNVGEHVAAAVKGAQSGGVLTTLKHFPGHGDTNIDSHRDLPKVRRSKSDVWEIELAPFRDGIKAGVDLVMTSHILYEALDPENPATFSKIILQDILREKLCFQGVIISDS</sequence>
<dbReference type="PANTHER" id="PTHR30480">
    <property type="entry name" value="BETA-HEXOSAMINIDASE-RELATED"/>
    <property type="match status" value="1"/>
</dbReference>
<dbReference type="AlphaFoldDB" id="A0A382HAQ2"/>
<keyword evidence="3" id="KW-0326">Glycosidase</keyword>
<dbReference type="InterPro" id="IPR050226">
    <property type="entry name" value="NagZ_Beta-hexosaminidase"/>
</dbReference>
<dbReference type="Gene3D" id="3.20.20.300">
    <property type="entry name" value="Glycoside hydrolase, family 3, N-terminal domain"/>
    <property type="match status" value="1"/>
</dbReference>
<gene>
    <name evidence="5" type="ORF">METZ01_LOCUS237106</name>
</gene>
<dbReference type="GO" id="GO:0009254">
    <property type="term" value="P:peptidoglycan turnover"/>
    <property type="evidence" value="ECO:0007669"/>
    <property type="project" value="TreeGrafter"/>
</dbReference>
<dbReference type="GO" id="GO:0004553">
    <property type="term" value="F:hydrolase activity, hydrolyzing O-glycosyl compounds"/>
    <property type="evidence" value="ECO:0007669"/>
    <property type="project" value="InterPro"/>
</dbReference>
<dbReference type="GO" id="GO:0005975">
    <property type="term" value="P:carbohydrate metabolic process"/>
    <property type="evidence" value="ECO:0007669"/>
    <property type="project" value="InterPro"/>
</dbReference>